<evidence type="ECO:0000256" key="3">
    <source>
        <dbReference type="ARBA" id="ARBA00022679"/>
    </source>
</evidence>
<keyword evidence="2" id="KW-0328">Glycosyltransferase</keyword>
<dbReference type="GO" id="GO:0050211">
    <property type="term" value="F:procollagen galactosyltransferase activity"/>
    <property type="evidence" value="ECO:0007669"/>
    <property type="project" value="TreeGrafter"/>
</dbReference>
<accession>A0A8K0GJH6</accession>
<dbReference type="AlphaFoldDB" id="A0A8K0GJH6"/>
<keyword evidence="3" id="KW-0808">Transferase</keyword>
<sequence length="105" mass="11876">MLVRVGYSYWTLGYALSYRGARKLLDAEPLSRLVPVDEYLPILFDKHPQSDWKGHFPKRDLIAFSAAPLLLYPTHYTGEKGYISDTEDSNVVRTASSSPSPRSDL</sequence>
<feature type="compositionally biased region" description="Polar residues" evidence="4">
    <location>
        <begin position="89"/>
        <end position="105"/>
    </location>
</feature>
<name>A0A8K0GJH6_IGNLU</name>
<dbReference type="PANTHER" id="PTHR10730:SF53">
    <property type="entry name" value="GLYCOSYLTRANSFERASE 25 FAMILY MEMBER"/>
    <property type="match status" value="1"/>
</dbReference>
<evidence type="ECO:0000256" key="4">
    <source>
        <dbReference type="SAM" id="MobiDB-lite"/>
    </source>
</evidence>
<evidence type="ECO:0000313" key="6">
    <source>
        <dbReference type="Proteomes" id="UP000801492"/>
    </source>
</evidence>
<dbReference type="Proteomes" id="UP000801492">
    <property type="component" value="Unassembled WGS sequence"/>
</dbReference>
<keyword evidence="6" id="KW-1185">Reference proteome</keyword>
<proteinExistence type="inferred from homology"/>
<dbReference type="PANTHER" id="PTHR10730">
    <property type="entry name" value="PROCOLLAGEN-LYSINE,2-OXOGLUTARATE 5-DIOXYGENASE/GLYCOSYLTRANSFERASE 25 FAMILY MEMBER"/>
    <property type="match status" value="1"/>
</dbReference>
<evidence type="ECO:0000256" key="2">
    <source>
        <dbReference type="ARBA" id="ARBA00022676"/>
    </source>
</evidence>
<reference evidence="5" key="1">
    <citation type="submission" date="2019-08" db="EMBL/GenBank/DDBJ databases">
        <title>The genome of the North American firefly Photinus pyralis.</title>
        <authorList>
            <consortium name="Photinus pyralis genome working group"/>
            <person name="Fallon T.R."/>
            <person name="Sander Lower S.E."/>
            <person name="Weng J.-K."/>
        </authorList>
    </citation>
    <scope>NUCLEOTIDE SEQUENCE</scope>
    <source>
        <strain evidence="5">TRF0915ILg1</strain>
        <tissue evidence="5">Whole body</tissue>
    </source>
</reference>
<comment type="caution">
    <text evidence="5">The sequence shown here is derived from an EMBL/GenBank/DDBJ whole genome shotgun (WGS) entry which is preliminary data.</text>
</comment>
<gene>
    <name evidence="5" type="ORF">ILUMI_04535</name>
</gene>
<evidence type="ECO:0000256" key="1">
    <source>
        <dbReference type="ARBA" id="ARBA00006721"/>
    </source>
</evidence>
<comment type="similarity">
    <text evidence="1">Belongs to the glycosyltransferase 25 family.</text>
</comment>
<dbReference type="OrthoDB" id="47375at2759"/>
<dbReference type="InterPro" id="IPR050757">
    <property type="entry name" value="Collagen_mod_GT25"/>
</dbReference>
<feature type="region of interest" description="Disordered" evidence="4">
    <location>
        <begin position="80"/>
        <end position="105"/>
    </location>
</feature>
<protein>
    <submittedName>
        <fullName evidence="5">Uncharacterized protein</fullName>
    </submittedName>
</protein>
<dbReference type="EMBL" id="VTPC01001520">
    <property type="protein sequence ID" value="KAF2901651.1"/>
    <property type="molecule type" value="Genomic_DNA"/>
</dbReference>
<organism evidence="5 6">
    <name type="scientific">Ignelater luminosus</name>
    <name type="common">Cucubano</name>
    <name type="synonym">Pyrophorus luminosus</name>
    <dbReference type="NCBI Taxonomy" id="2038154"/>
    <lineage>
        <taxon>Eukaryota</taxon>
        <taxon>Metazoa</taxon>
        <taxon>Ecdysozoa</taxon>
        <taxon>Arthropoda</taxon>
        <taxon>Hexapoda</taxon>
        <taxon>Insecta</taxon>
        <taxon>Pterygota</taxon>
        <taxon>Neoptera</taxon>
        <taxon>Endopterygota</taxon>
        <taxon>Coleoptera</taxon>
        <taxon>Polyphaga</taxon>
        <taxon>Elateriformia</taxon>
        <taxon>Elateroidea</taxon>
        <taxon>Elateridae</taxon>
        <taxon>Agrypninae</taxon>
        <taxon>Pyrophorini</taxon>
        <taxon>Ignelater</taxon>
    </lineage>
</organism>
<evidence type="ECO:0000313" key="5">
    <source>
        <dbReference type="EMBL" id="KAF2901651.1"/>
    </source>
</evidence>